<dbReference type="OrthoDB" id="5103427at2"/>
<gene>
    <name evidence="1" type="ORF">E0H75_31895</name>
</gene>
<dbReference type="Proteomes" id="UP000293342">
    <property type="component" value="Unassembled WGS sequence"/>
</dbReference>
<dbReference type="InterPro" id="IPR046175">
    <property type="entry name" value="DUF6177"/>
</dbReference>
<dbReference type="Pfam" id="PF19674">
    <property type="entry name" value="DUF6177"/>
    <property type="match status" value="1"/>
</dbReference>
<keyword evidence="2" id="KW-1185">Reference proteome</keyword>
<name>A0A4R0JE10_9ACTN</name>
<dbReference type="EMBL" id="SJKD01000008">
    <property type="protein sequence ID" value="TCC45113.1"/>
    <property type="molecule type" value="Genomic_DNA"/>
</dbReference>
<evidence type="ECO:0000313" key="1">
    <source>
        <dbReference type="EMBL" id="TCC45113.1"/>
    </source>
</evidence>
<reference evidence="1 2" key="1">
    <citation type="submission" date="2019-02" db="EMBL/GenBank/DDBJ databases">
        <title>Kribbella capetownensis sp. nov. and Kribbella speibonae sp. nov., isolated from soil.</title>
        <authorList>
            <person name="Curtis S.M."/>
            <person name="Norton I."/>
            <person name="Everest G.J."/>
            <person name="Meyers P.R."/>
        </authorList>
    </citation>
    <scope>NUCLEOTIDE SEQUENCE [LARGE SCALE GENOMIC DNA]</scope>
    <source>
        <strain evidence="1 2">YM53</strain>
    </source>
</reference>
<dbReference type="RefSeq" id="WP_131517416.1">
    <property type="nucleotide sequence ID" value="NZ_SJKD01000008.1"/>
</dbReference>
<comment type="caution">
    <text evidence="1">The sequence shown here is derived from an EMBL/GenBank/DDBJ whole genome shotgun (WGS) entry which is preliminary data.</text>
</comment>
<sequence length="347" mass="36977">MSGFLDYIAGADLVTEKAVVLMQDRAVVGLSTWLLDAALAAEKANRELQFVTPPTSRVTHAVRTQLLVGGSRWVVQADSPYDGLTGVPLTWDGELFVPTGKAGRPRPSQHWLAPPDEIHANLQIVARVRHAAVESAVVGGATEFLFRELAGGPPAGWGTEEPVSQPWDIRELTQFCRRWAPRSSLLTVAGEGAASGVIDIDVRPAGLEETATIAIGYQGMETPLPEALFPAVRELAERFEVVSMFMLGIGGSADACLLPRFTGVADPVALVIGQDGRAAMGPEAAKAVEAGVATSIGHDTALWFPIGTGYCAPDWETFSTTMRRITIATAHHSGKPSTQKVEFTMPN</sequence>
<proteinExistence type="predicted"/>
<protein>
    <submittedName>
        <fullName evidence="1">Uncharacterized protein</fullName>
    </submittedName>
</protein>
<dbReference type="AlphaFoldDB" id="A0A4R0JE10"/>
<organism evidence="1 2">
    <name type="scientific">Kribbella capetownensis</name>
    <dbReference type="NCBI Taxonomy" id="1572659"/>
    <lineage>
        <taxon>Bacteria</taxon>
        <taxon>Bacillati</taxon>
        <taxon>Actinomycetota</taxon>
        <taxon>Actinomycetes</taxon>
        <taxon>Propionibacteriales</taxon>
        <taxon>Kribbellaceae</taxon>
        <taxon>Kribbella</taxon>
    </lineage>
</organism>
<accession>A0A4R0JE10</accession>
<evidence type="ECO:0000313" key="2">
    <source>
        <dbReference type="Proteomes" id="UP000293342"/>
    </source>
</evidence>